<evidence type="ECO:0000256" key="13">
    <source>
        <dbReference type="ARBA" id="ARBA00022840"/>
    </source>
</evidence>
<dbReference type="OrthoDB" id="341208at2"/>
<dbReference type="InterPro" id="IPR029016">
    <property type="entry name" value="GAF-like_dom_sf"/>
</dbReference>
<feature type="domain" description="PAS" evidence="18">
    <location>
        <begin position="481"/>
        <end position="553"/>
    </location>
</feature>
<evidence type="ECO:0000256" key="11">
    <source>
        <dbReference type="ARBA" id="ARBA00022741"/>
    </source>
</evidence>
<keyword evidence="17" id="KW-0175">Coiled coil</keyword>
<dbReference type="InterPro" id="IPR000014">
    <property type="entry name" value="PAS"/>
</dbReference>
<feature type="coiled-coil region" evidence="17">
    <location>
        <begin position="8"/>
        <end position="62"/>
    </location>
</feature>
<evidence type="ECO:0000256" key="8">
    <source>
        <dbReference type="ARBA" id="ARBA00022643"/>
    </source>
</evidence>
<dbReference type="Gene3D" id="3.30.565.10">
    <property type="entry name" value="Histidine kinase-like ATPase, C-terminal domain"/>
    <property type="match status" value="1"/>
</dbReference>
<evidence type="ECO:0000256" key="7">
    <source>
        <dbReference type="ARBA" id="ARBA00022630"/>
    </source>
</evidence>
<dbReference type="InterPro" id="IPR000700">
    <property type="entry name" value="PAS-assoc_C"/>
</dbReference>
<keyword evidence="9" id="KW-0808">Transferase</keyword>
<keyword evidence="5" id="KW-0597">Phosphoprotein</keyword>
<dbReference type="SMART" id="SM00091">
    <property type="entry name" value="PAS"/>
    <property type="match status" value="3"/>
</dbReference>
<keyword evidence="7" id="KW-0285">Flavoprotein</keyword>
<dbReference type="RefSeq" id="WP_084409607.1">
    <property type="nucleotide sequence ID" value="NZ_FWXR01000005.1"/>
</dbReference>
<dbReference type="Proteomes" id="UP000192656">
    <property type="component" value="Unassembled WGS sequence"/>
</dbReference>
<accession>A0A1W2AZE5</accession>
<dbReference type="InterPro" id="IPR011102">
    <property type="entry name" value="Sig_transdc_His_kinase_HWE"/>
</dbReference>
<dbReference type="SMART" id="SM00086">
    <property type="entry name" value="PAC"/>
    <property type="match status" value="3"/>
</dbReference>
<dbReference type="InterPro" id="IPR036890">
    <property type="entry name" value="HATPase_C_sf"/>
</dbReference>
<reference evidence="20 21" key="1">
    <citation type="submission" date="2017-04" db="EMBL/GenBank/DDBJ databases">
        <authorList>
            <person name="Afonso C.L."/>
            <person name="Miller P.J."/>
            <person name="Scott M.A."/>
            <person name="Spackman E."/>
            <person name="Goraichik I."/>
            <person name="Dimitrov K.M."/>
            <person name="Suarez D.L."/>
            <person name="Swayne D.E."/>
        </authorList>
    </citation>
    <scope>NUCLEOTIDE SEQUENCE [LARGE SCALE GENOMIC DNA]</scope>
    <source>
        <strain evidence="20 21">CGMCC 1.10972</strain>
    </source>
</reference>
<evidence type="ECO:0000256" key="6">
    <source>
        <dbReference type="ARBA" id="ARBA00022606"/>
    </source>
</evidence>
<feature type="domain" description="PAC" evidence="19">
    <location>
        <begin position="558"/>
        <end position="610"/>
    </location>
</feature>
<dbReference type="InterPro" id="IPR001610">
    <property type="entry name" value="PAC"/>
</dbReference>
<keyword evidence="12" id="KW-0418">Kinase</keyword>
<evidence type="ECO:0000313" key="21">
    <source>
        <dbReference type="Proteomes" id="UP000192656"/>
    </source>
</evidence>
<keyword evidence="14" id="KW-0157">Chromophore</keyword>
<evidence type="ECO:0000256" key="9">
    <source>
        <dbReference type="ARBA" id="ARBA00022679"/>
    </source>
</evidence>
<dbReference type="GO" id="GO:0004673">
    <property type="term" value="F:protein histidine kinase activity"/>
    <property type="evidence" value="ECO:0007669"/>
    <property type="project" value="UniProtKB-EC"/>
</dbReference>
<dbReference type="Gene3D" id="3.30.450.40">
    <property type="match status" value="1"/>
</dbReference>
<keyword evidence="13" id="KW-0067">ATP-binding</keyword>
<gene>
    <name evidence="20" type="ORF">SAMN06297251_105186</name>
</gene>
<keyword evidence="10" id="KW-0677">Repeat</keyword>
<dbReference type="SUPFAM" id="SSF55785">
    <property type="entry name" value="PYP-like sensor domain (PAS domain)"/>
    <property type="match status" value="3"/>
</dbReference>
<dbReference type="InterPro" id="IPR035965">
    <property type="entry name" value="PAS-like_dom_sf"/>
</dbReference>
<dbReference type="SUPFAM" id="SSF55781">
    <property type="entry name" value="GAF domain-like"/>
    <property type="match status" value="1"/>
</dbReference>
<dbReference type="PANTHER" id="PTHR41523">
    <property type="entry name" value="TWO-COMPONENT SYSTEM SENSOR PROTEIN"/>
    <property type="match status" value="1"/>
</dbReference>
<dbReference type="AlphaFoldDB" id="A0A1W2AZE5"/>
<evidence type="ECO:0000313" key="20">
    <source>
        <dbReference type="EMBL" id="SMC65852.1"/>
    </source>
</evidence>
<protein>
    <recommendedName>
        <fullName evidence="3">Blue-light-activated histidine kinase</fullName>
        <ecNumber evidence="2">2.7.13.3</ecNumber>
    </recommendedName>
</protein>
<evidence type="ECO:0000259" key="18">
    <source>
        <dbReference type="PROSITE" id="PS50112"/>
    </source>
</evidence>
<evidence type="ECO:0000256" key="5">
    <source>
        <dbReference type="ARBA" id="ARBA00022553"/>
    </source>
</evidence>
<dbReference type="GO" id="GO:0005524">
    <property type="term" value="F:ATP binding"/>
    <property type="evidence" value="ECO:0007669"/>
    <property type="project" value="UniProtKB-KW"/>
</dbReference>
<keyword evidence="16" id="KW-0675">Receptor</keyword>
<dbReference type="CDD" id="cd00130">
    <property type="entry name" value="PAS"/>
    <property type="match status" value="3"/>
</dbReference>
<dbReference type="GO" id="GO:0006355">
    <property type="term" value="P:regulation of DNA-templated transcription"/>
    <property type="evidence" value="ECO:0007669"/>
    <property type="project" value="InterPro"/>
</dbReference>
<keyword evidence="4" id="KW-0600">Photoreceptor protein</keyword>
<dbReference type="Pfam" id="PF07536">
    <property type="entry name" value="HWE_HK"/>
    <property type="match status" value="1"/>
</dbReference>
<feature type="domain" description="PAC" evidence="19">
    <location>
        <begin position="265"/>
        <end position="317"/>
    </location>
</feature>
<keyword evidence="21" id="KW-1185">Reference proteome</keyword>
<organism evidence="20 21">
    <name type="scientific">Fulvimarina manganoxydans</name>
    <dbReference type="NCBI Taxonomy" id="937218"/>
    <lineage>
        <taxon>Bacteria</taxon>
        <taxon>Pseudomonadati</taxon>
        <taxon>Pseudomonadota</taxon>
        <taxon>Alphaproteobacteria</taxon>
        <taxon>Hyphomicrobiales</taxon>
        <taxon>Aurantimonadaceae</taxon>
        <taxon>Fulvimarina</taxon>
    </lineage>
</organism>
<dbReference type="Gene3D" id="2.10.70.100">
    <property type="match status" value="1"/>
</dbReference>
<evidence type="ECO:0000256" key="14">
    <source>
        <dbReference type="ARBA" id="ARBA00022991"/>
    </source>
</evidence>
<dbReference type="PROSITE" id="PS50112">
    <property type="entry name" value="PAS"/>
    <property type="match status" value="3"/>
</dbReference>
<evidence type="ECO:0000259" key="19">
    <source>
        <dbReference type="PROSITE" id="PS50113"/>
    </source>
</evidence>
<keyword evidence="11" id="KW-0547">Nucleotide-binding</keyword>
<dbReference type="Pfam" id="PF08447">
    <property type="entry name" value="PAS_3"/>
    <property type="match status" value="2"/>
</dbReference>
<evidence type="ECO:0000256" key="17">
    <source>
        <dbReference type="SAM" id="Coils"/>
    </source>
</evidence>
<evidence type="ECO:0000256" key="15">
    <source>
        <dbReference type="ARBA" id="ARBA00023026"/>
    </source>
</evidence>
<dbReference type="PANTHER" id="PTHR41523:SF7">
    <property type="entry name" value="HISTIDINE KINASE"/>
    <property type="match status" value="1"/>
</dbReference>
<proteinExistence type="predicted"/>
<dbReference type="PROSITE" id="PS50113">
    <property type="entry name" value="PAC"/>
    <property type="match status" value="2"/>
</dbReference>
<dbReference type="InterPro" id="IPR013767">
    <property type="entry name" value="PAS_fold"/>
</dbReference>
<keyword evidence="8" id="KW-0288">FMN</keyword>
<dbReference type="Pfam" id="PF00989">
    <property type="entry name" value="PAS"/>
    <property type="match status" value="1"/>
</dbReference>
<dbReference type="EMBL" id="FWXR01000005">
    <property type="protein sequence ID" value="SMC65852.1"/>
    <property type="molecule type" value="Genomic_DNA"/>
</dbReference>
<evidence type="ECO:0000256" key="16">
    <source>
        <dbReference type="ARBA" id="ARBA00023170"/>
    </source>
</evidence>
<name>A0A1W2AZE5_9HYPH</name>
<sequence length="810" mass="90099">MSESEIFNLTAEERLAALRRENEDLRLRLSRLQDAEDRRAEIANHDREIANLRRALHRSEARYRLIVESAVDYAIIATDLDGTVTTWNEAAEATLGWSAEQMIGRPIKTIFTREDVANGIHEREMRLSLTEGKARDERWHLRANGSRFFASGEMMPLLDDDEQPAGFLKILRDRTQEVLERKELDASRERLRLALDASAIVGTFDWDVPADILFADQRFAAIFGIGEATARQGVSVAAFLDGIHPEDRARVGAKLEAAVASADIFAEEFRSAPAHGQIRWIFARGRCFHDATGRPQRFPGAIVDITAEKERNRRQAALLKLGDDMMRESGTTDYSRLALSILGETLGVSRVGYATIDRSGRYATVVNEWCEEGTAPLRGRYEIGLFGEHFLPALRKGLLVVEDVFEASETADAADEWAALSVRSLVNIAVVEGGEPRLIFYVHSSRIRRWSDEDIAFIREILARSWTYTRRRRAEIALKETETRLRLAQEAAEIGTFDYDLRTGVLIWDDRCRAMFGVSPGEPISYEEVFLPGLHPEDRARVEEAVAQAIDPDSSGDYDVTYRTIGIEDGALRHVHASGQTIVENGETVRFVGAVRDVTEEKLAEGRQQLLTRELQHRVKNTLAMVTAIANQTLRRAPSVEEGLAAFSARVSALAKAHDILTETSWTAAPIADIVEQSLLTHRPAKGERMGWSGPKVMLTARQSLSLSLALHELATNAAKYGALSNDDGRVAIVWSVDTQAGTRCLRLQWREIGGPPVVAPTRKGFGSRLIQQSLSAEFGGNIVLDYQTTGLICSIDAPITFDEGEWPAG</sequence>
<evidence type="ECO:0000256" key="2">
    <source>
        <dbReference type="ARBA" id="ARBA00012438"/>
    </source>
</evidence>
<evidence type="ECO:0000256" key="4">
    <source>
        <dbReference type="ARBA" id="ARBA00022543"/>
    </source>
</evidence>
<evidence type="ECO:0000256" key="3">
    <source>
        <dbReference type="ARBA" id="ARBA00021740"/>
    </source>
</evidence>
<dbReference type="STRING" id="937218.SAMN06297251_105186"/>
<dbReference type="InterPro" id="IPR013655">
    <property type="entry name" value="PAS_fold_3"/>
</dbReference>
<dbReference type="SMART" id="SM00911">
    <property type="entry name" value="HWE_HK"/>
    <property type="match status" value="1"/>
</dbReference>
<dbReference type="EC" id="2.7.13.3" evidence="2"/>
<dbReference type="NCBIfam" id="TIGR00229">
    <property type="entry name" value="sensory_box"/>
    <property type="match status" value="2"/>
</dbReference>
<evidence type="ECO:0000256" key="1">
    <source>
        <dbReference type="ARBA" id="ARBA00000085"/>
    </source>
</evidence>
<evidence type="ECO:0000256" key="12">
    <source>
        <dbReference type="ARBA" id="ARBA00022777"/>
    </source>
</evidence>
<keyword evidence="6" id="KW-0716">Sensory transduction</keyword>
<comment type="catalytic activity">
    <reaction evidence="1">
        <text>ATP + protein L-histidine = ADP + protein N-phospho-L-histidine.</text>
        <dbReference type="EC" id="2.7.13.3"/>
    </reaction>
</comment>
<feature type="domain" description="PAS" evidence="18">
    <location>
        <begin position="59"/>
        <end position="132"/>
    </location>
</feature>
<evidence type="ECO:0000256" key="10">
    <source>
        <dbReference type="ARBA" id="ARBA00022737"/>
    </source>
</evidence>
<dbReference type="GO" id="GO:0009881">
    <property type="term" value="F:photoreceptor activity"/>
    <property type="evidence" value="ECO:0007669"/>
    <property type="project" value="UniProtKB-KW"/>
</dbReference>
<dbReference type="Gene3D" id="3.30.450.20">
    <property type="entry name" value="PAS domain"/>
    <property type="match status" value="3"/>
</dbReference>
<feature type="domain" description="PAS" evidence="18">
    <location>
        <begin position="187"/>
        <end position="262"/>
    </location>
</feature>
<keyword evidence="15" id="KW-0843">Virulence</keyword>